<name>A0A9P6H0G0_9MICR</name>
<evidence type="ECO:0000313" key="15">
    <source>
        <dbReference type="EMBL" id="KAF9764630.1"/>
    </source>
</evidence>
<dbReference type="InterPro" id="IPR016055">
    <property type="entry name" value="A-D-PHexomutase_a/b/a-I/II/III"/>
</dbReference>
<evidence type="ECO:0000256" key="8">
    <source>
        <dbReference type="ARBA" id="ARBA00023235"/>
    </source>
</evidence>
<dbReference type="InterPro" id="IPR049023">
    <property type="entry name" value="AMG1_II"/>
</dbReference>
<evidence type="ECO:0000256" key="9">
    <source>
        <dbReference type="ARBA" id="ARBA00031926"/>
    </source>
</evidence>
<evidence type="ECO:0000256" key="2">
    <source>
        <dbReference type="ARBA" id="ARBA00001946"/>
    </source>
</evidence>
<feature type="domain" description="Phosphoacetylglucosamine mutase AMG1" evidence="14">
    <location>
        <begin position="204"/>
        <end position="275"/>
    </location>
</feature>
<dbReference type="OrthoDB" id="1928at2759"/>
<comment type="similarity">
    <text evidence="4">Belongs to the phosphohexose mutase family.</text>
</comment>
<comment type="pathway">
    <text evidence="3">Nucleotide-sugar biosynthesis; UDP-N-acetyl-alpha-D-glucosamine biosynthesis; N-acetyl-alpha-D-glucosamine 1-phosphate from alpha-D-glucosamine 6-phosphate (route I): step 2/2.</text>
</comment>
<dbReference type="SUPFAM" id="SSF53738">
    <property type="entry name" value="Phosphoglucomutase, first 3 domains"/>
    <property type="match status" value="2"/>
</dbReference>
<keyword evidence="8" id="KW-0413">Isomerase</keyword>
<dbReference type="InterPro" id="IPR049022">
    <property type="entry name" value="AMG1_III"/>
</dbReference>
<dbReference type="GO" id="GO:0004610">
    <property type="term" value="F:phosphoacetylglucosamine mutase activity"/>
    <property type="evidence" value="ECO:0007669"/>
    <property type="project" value="UniProtKB-EC"/>
</dbReference>
<dbReference type="InterPro" id="IPR005843">
    <property type="entry name" value="A-D-PHexomutase_C"/>
</dbReference>
<dbReference type="SUPFAM" id="SSF55957">
    <property type="entry name" value="Phosphoglucomutase, C-terminal domain"/>
    <property type="match status" value="1"/>
</dbReference>
<dbReference type="PANTHER" id="PTHR45955">
    <property type="entry name" value="PHOSPHOACETYLGLUCOSAMINE MUTASE"/>
    <property type="match status" value="1"/>
</dbReference>
<evidence type="ECO:0000256" key="1">
    <source>
        <dbReference type="ARBA" id="ARBA00000558"/>
    </source>
</evidence>
<evidence type="ECO:0000256" key="4">
    <source>
        <dbReference type="ARBA" id="ARBA00010231"/>
    </source>
</evidence>
<dbReference type="AlphaFoldDB" id="A0A9P6H0G0"/>
<keyword evidence="16" id="KW-1185">Reference proteome</keyword>
<comment type="cofactor">
    <cofactor evidence="2">
        <name>Mg(2+)</name>
        <dbReference type="ChEBI" id="CHEBI:18420"/>
    </cofactor>
</comment>
<evidence type="ECO:0000259" key="12">
    <source>
        <dbReference type="Pfam" id="PF02878"/>
    </source>
</evidence>
<keyword evidence="6" id="KW-0479">Metal-binding</keyword>
<feature type="domain" description="Alpha-D-phosphohexomutase alpha/beta/alpha" evidence="12">
    <location>
        <begin position="55"/>
        <end position="84"/>
    </location>
</feature>
<evidence type="ECO:0000259" key="11">
    <source>
        <dbReference type="Pfam" id="PF00408"/>
    </source>
</evidence>
<dbReference type="EC" id="5.4.2.3" evidence="5"/>
<evidence type="ECO:0000256" key="5">
    <source>
        <dbReference type="ARBA" id="ARBA00012731"/>
    </source>
</evidence>
<dbReference type="InterPro" id="IPR036900">
    <property type="entry name" value="A-D-PHexomutase_C_sf"/>
</dbReference>
<feature type="domain" description="Phosphoacetylglucosamine mutase AMG1" evidence="13">
    <location>
        <begin position="288"/>
        <end position="409"/>
    </location>
</feature>
<dbReference type="Pfam" id="PF21404">
    <property type="entry name" value="AMG1_III"/>
    <property type="match status" value="1"/>
</dbReference>
<dbReference type="PROSITE" id="PS00710">
    <property type="entry name" value="PGM_PMM"/>
    <property type="match status" value="1"/>
</dbReference>
<evidence type="ECO:0000256" key="7">
    <source>
        <dbReference type="ARBA" id="ARBA00022842"/>
    </source>
</evidence>
<comment type="caution">
    <text evidence="15">The sequence shown here is derived from an EMBL/GenBank/DDBJ whole genome shotgun (WGS) entry which is preliminary data.</text>
</comment>
<dbReference type="Gene3D" id="3.30.310.50">
    <property type="entry name" value="Alpha-D-phosphohexomutase, C-terminal domain"/>
    <property type="match status" value="1"/>
</dbReference>
<evidence type="ECO:0000256" key="6">
    <source>
        <dbReference type="ARBA" id="ARBA00022723"/>
    </source>
</evidence>
<dbReference type="Pfam" id="PF00408">
    <property type="entry name" value="PGM_PMM_IV"/>
    <property type="match status" value="1"/>
</dbReference>
<protein>
    <recommendedName>
        <fullName evidence="5">phosphoacetylglucosamine mutase</fullName>
        <ecNumber evidence="5">5.4.2.3</ecNumber>
    </recommendedName>
    <alternativeName>
        <fullName evidence="10">Acetylglucosamine phosphomutase</fullName>
    </alternativeName>
    <alternativeName>
        <fullName evidence="9">N-acetylglucosamine-phosphate mutase</fullName>
    </alternativeName>
</protein>
<evidence type="ECO:0000313" key="16">
    <source>
        <dbReference type="Proteomes" id="UP000740883"/>
    </source>
</evidence>
<dbReference type="FunFam" id="3.40.120.10:FF:000013">
    <property type="entry name" value="Phosphoacetylglucosamine mutase"/>
    <property type="match status" value="1"/>
</dbReference>
<dbReference type="EMBL" id="SBJO01000014">
    <property type="protein sequence ID" value="KAF9764630.1"/>
    <property type="molecule type" value="Genomic_DNA"/>
</dbReference>
<dbReference type="InterPro" id="IPR016066">
    <property type="entry name" value="A-D-PHexomutase_CS"/>
</dbReference>
<comment type="catalytic activity">
    <reaction evidence="1">
        <text>N-acetyl-alpha-D-glucosamine 1-phosphate = N-acetyl-D-glucosamine 6-phosphate</text>
        <dbReference type="Rhea" id="RHEA:23804"/>
        <dbReference type="ChEBI" id="CHEBI:57513"/>
        <dbReference type="ChEBI" id="CHEBI:57776"/>
        <dbReference type="EC" id="5.4.2.3"/>
    </reaction>
</comment>
<feature type="domain" description="Alpha-D-phosphohexomutase alpha/beta/alpha" evidence="12">
    <location>
        <begin position="122"/>
        <end position="174"/>
    </location>
</feature>
<evidence type="ECO:0000256" key="10">
    <source>
        <dbReference type="ARBA" id="ARBA00032065"/>
    </source>
</evidence>
<gene>
    <name evidence="15" type="primary">PCM1</name>
    <name evidence="15" type="ORF">NGRA_0411</name>
</gene>
<dbReference type="PANTHER" id="PTHR45955:SF1">
    <property type="entry name" value="PHOSPHOACETYLGLUCOSAMINE MUTASE"/>
    <property type="match status" value="1"/>
</dbReference>
<evidence type="ECO:0000256" key="3">
    <source>
        <dbReference type="ARBA" id="ARBA00004865"/>
    </source>
</evidence>
<accession>A0A9P6H0G0</accession>
<dbReference type="GO" id="GO:0006048">
    <property type="term" value="P:UDP-N-acetylglucosamine biosynthetic process"/>
    <property type="evidence" value="ECO:0007669"/>
    <property type="project" value="TreeGrafter"/>
</dbReference>
<dbReference type="Proteomes" id="UP000740883">
    <property type="component" value="Unassembled WGS sequence"/>
</dbReference>
<dbReference type="GO" id="GO:0000287">
    <property type="term" value="F:magnesium ion binding"/>
    <property type="evidence" value="ECO:0007669"/>
    <property type="project" value="InterPro"/>
</dbReference>
<feature type="domain" description="Alpha-D-phosphohexomutase C-terminal" evidence="11">
    <location>
        <begin position="427"/>
        <end position="496"/>
    </location>
</feature>
<dbReference type="Pfam" id="PF02878">
    <property type="entry name" value="PGM_PMM_I"/>
    <property type="match status" value="2"/>
</dbReference>
<reference evidence="15 16" key="1">
    <citation type="journal article" date="2020" name="Genome Biol. Evol.">
        <title>Comparative genomics of strictly vertically transmitted, feminizing microsporidia endosymbionts of amphipod crustaceans.</title>
        <authorList>
            <person name="Cormier A."/>
            <person name="Chebbi M.A."/>
            <person name="Giraud I."/>
            <person name="Wattier R."/>
            <person name="Teixeira M."/>
            <person name="Gilbert C."/>
            <person name="Rigaud T."/>
            <person name="Cordaux R."/>
        </authorList>
    </citation>
    <scope>NUCLEOTIDE SEQUENCE [LARGE SCALE GENOMIC DNA]</scope>
    <source>
        <strain evidence="15 16">Ou3-Ou53</strain>
    </source>
</reference>
<dbReference type="InterPro" id="IPR005844">
    <property type="entry name" value="A-D-PHexomutase_a/b/a-I"/>
</dbReference>
<dbReference type="Pfam" id="PF21405">
    <property type="entry name" value="AMG1_II"/>
    <property type="match status" value="1"/>
</dbReference>
<dbReference type="Gene3D" id="3.40.120.10">
    <property type="entry name" value="Alpha-D-Glucose-1,6-Bisphosphate, subunit A, domain 3"/>
    <property type="match status" value="3"/>
</dbReference>
<keyword evidence="7" id="KW-0460">Magnesium</keyword>
<sequence length="516" mass="57550">MSKKIIITPSLQKPSKPSYYGTAGYRSNDKDLINIITRASFIAYLRSSSFAGKRIGLVITASHNPADYNGVKFIDHNGNMLDSSWERCSDELVNCEDKDFSNVLNKIFRKNSNFGDIEDGVTGHVVLGRDTRESGVEIFNSIKEALQQVDCTVEDYGEVTTPEMHFLVRRCNLENKLVDKSEYVSHLIGNFIKLRGLTNNNIFTFVDTSNGIVSQKLEEMKENQVSFTILNEEGGVLNQDCGADYVKTNMKPPSLNLKEKTKGLFVSFDGDADRLIMFTLENGFEIIDGDAQAVFLANQFDSLLKQIQAQLTIGVVLSHYSNNAVFEEIKKFKTVRKTTGVKNFVSAARKFDIGIYFEPNGHGSVIFSSLALKTFESGSTPQHEILRILAQMFDPSVGDALANFLIFKCLAKDSIKTYKEYPSRLLTVKVKDKNLIQVNEDNEVLAPSGVQELISTEEKQYSGRSFVRPSGTEDLVRVYAESPKPADTDMLAVKVAQIVYDNCGGIGNHPEIDYSK</sequence>
<dbReference type="GO" id="GO:0005975">
    <property type="term" value="P:carbohydrate metabolic process"/>
    <property type="evidence" value="ECO:0007669"/>
    <property type="project" value="InterPro"/>
</dbReference>
<evidence type="ECO:0000259" key="14">
    <source>
        <dbReference type="Pfam" id="PF21405"/>
    </source>
</evidence>
<evidence type="ECO:0000259" key="13">
    <source>
        <dbReference type="Pfam" id="PF21404"/>
    </source>
</evidence>
<proteinExistence type="inferred from homology"/>
<organism evidence="15 16">
    <name type="scientific">Nosema granulosis</name>
    <dbReference type="NCBI Taxonomy" id="83296"/>
    <lineage>
        <taxon>Eukaryota</taxon>
        <taxon>Fungi</taxon>
        <taxon>Fungi incertae sedis</taxon>
        <taxon>Microsporidia</taxon>
        <taxon>Nosematidae</taxon>
        <taxon>Nosema</taxon>
    </lineage>
</organism>